<reference evidence="1" key="1">
    <citation type="journal article" date="2015" name="Nature">
        <title>Complex archaea that bridge the gap between prokaryotes and eukaryotes.</title>
        <authorList>
            <person name="Spang A."/>
            <person name="Saw J.H."/>
            <person name="Jorgensen S.L."/>
            <person name="Zaremba-Niedzwiedzka K."/>
            <person name="Martijn J."/>
            <person name="Lind A.E."/>
            <person name="van Eijk R."/>
            <person name="Schleper C."/>
            <person name="Guy L."/>
            <person name="Ettema T.J."/>
        </authorList>
    </citation>
    <scope>NUCLEOTIDE SEQUENCE</scope>
</reference>
<evidence type="ECO:0000313" key="1">
    <source>
        <dbReference type="EMBL" id="KKN42278.1"/>
    </source>
</evidence>
<dbReference type="AlphaFoldDB" id="A0A0F9TLI5"/>
<proteinExistence type="predicted"/>
<sequence length="68" mass="8071">MTDSKFSNDFLPLLQRKRRKMGFELGSQEAFKIAVKRDIQILQPRKKRTIIRQENATKIDMGIDFPEF</sequence>
<gene>
    <name evidence="1" type="ORF">LCGC14_0714780</name>
</gene>
<protein>
    <submittedName>
        <fullName evidence="1">Uncharacterized protein</fullName>
    </submittedName>
</protein>
<comment type="caution">
    <text evidence="1">The sequence shown here is derived from an EMBL/GenBank/DDBJ whole genome shotgun (WGS) entry which is preliminary data.</text>
</comment>
<name>A0A0F9TLI5_9ZZZZ</name>
<accession>A0A0F9TLI5</accession>
<dbReference type="EMBL" id="LAZR01001591">
    <property type="protein sequence ID" value="KKN42278.1"/>
    <property type="molecule type" value="Genomic_DNA"/>
</dbReference>
<organism evidence="1">
    <name type="scientific">marine sediment metagenome</name>
    <dbReference type="NCBI Taxonomy" id="412755"/>
    <lineage>
        <taxon>unclassified sequences</taxon>
        <taxon>metagenomes</taxon>
        <taxon>ecological metagenomes</taxon>
    </lineage>
</organism>